<keyword evidence="3" id="KW-1185">Reference proteome</keyword>
<dbReference type="OrthoDB" id="4420885at2"/>
<protein>
    <submittedName>
        <fullName evidence="2">Saccharopine dehydrogenase</fullName>
    </submittedName>
</protein>
<feature type="domain" description="Saccharopine dehydrogenase NADP binding" evidence="1">
    <location>
        <begin position="113"/>
        <end position="182"/>
    </location>
</feature>
<dbReference type="PANTHER" id="PTHR43781:SF1">
    <property type="entry name" value="SACCHAROPINE DEHYDROGENASE"/>
    <property type="match status" value="1"/>
</dbReference>
<dbReference type="InterPro" id="IPR036291">
    <property type="entry name" value="NAD(P)-bd_dom_sf"/>
</dbReference>
<dbReference type="Proteomes" id="UP000325787">
    <property type="component" value="Chromosome"/>
</dbReference>
<dbReference type="PANTHER" id="PTHR43781">
    <property type="entry name" value="SACCHAROPINE DEHYDROGENASE"/>
    <property type="match status" value="1"/>
</dbReference>
<name>A0A5Q0GXY0_SACSY</name>
<dbReference type="KEGG" id="ssyi:EKG83_12665"/>
<evidence type="ECO:0000313" key="2">
    <source>
        <dbReference type="EMBL" id="QFZ18222.1"/>
    </source>
</evidence>
<gene>
    <name evidence="2" type="ORF">EKG83_12665</name>
</gene>
<dbReference type="Gene3D" id="3.40.50.720">
    <property type="entry name" value="NAD(P)-binding Rossmann-like Domain"/>
    <property type="match status" value="1"/>
</dbReference>
<proteinExistence type="predicted"/>
<dbReference type="AlphaFoldDB" id="A0A5Q0GXY0"/>
<dbReference type="InterPro" id="IPR005097">
    <property type="entry name" value="Sacchrp_dh_NADP-bd"/>
</dbReference>
<dbReference type="Pfam" id="PF03435">
    <property type="entry name" value="Sacchrp_dh_NADP"/>
    <property type="match status" value="1"/>
</dbReference>
<evidence type="ECO:0000259" key="1">
    <source>
        <dbReference type="Pfam" id="PF03435"/>
    </source>
</evidence>
<accession>A0A5Q0GXY0</accession>
<sequence>MPASPGLSRPRLVRRKSPSVVLMPPILPARPGALPDPAMTRQPVPTQRGVWLVRAVRGGLGAEGWSLLPEGALRIAVYGAGGFTGGLVVEELGRRGAEVVPVGRRGPVVAPLDDPDALVAAFRGCAVVVSAVAPFAAHGEPVLRAALAAGCHYLDTSGEQWFVKEVFDGFAGAAVEAGVTAVPAATDDGVPGDLVAHLVARELGEVDVLTVADLRQASGAASRGTGRSMALAGDRLTTGAFQYSRGEWRTDLVVEADEVGPGAVAFGLPGTITVPRHVTARRVQGVVLPDLAAAFGGLTAEFAETLPPVLGEEERHTNEWRMAAFATAPDGRRARGAAWGTDPYGTTAVVAAELALRLAEGDVRPGVLAPAQVVEPAGFLDRLGVGWEVVG</sequence>
<evidence type="ECO:0000313" key="3">
    <source>
        <dbReference type="Proteomes" id="UP000325787"/>
    </source>
</evidence>
<organism evidence="2 3">
    <name type="scientific">Saccharothrix syringae</name>
    <name type="common">Nocardiopsis syringae</name>
    <dbReference type="NCBI Taxonomy" id="103733"/>
    <lineage>
        <taxon>Bacteria</taxon>
        <taxon>Bacillati</taxon>
        <taxon>Actinomycetota</taxon>
        <taxon>Actinomycetes</taxon>
        <taxon>Pseudonocardiales</taxon>
        <taxon>Pseudonocardiaceae</taxon>
        <taxon>Saccharothrix</taxon>
    </lineage>
</organism>
<reference evidence="3" key="1">
    <citation type="journal article" date="2021" name="Curr. Microbiol.">
        <title>Complete genome of nocamycin-producing strain Saccharothrix syringae NRRL B-16468 reveals the biosynthetic potential for secondary metabolites.</title>
        <authorList>
            <person name="Mo X."/>
            <person name="Yang S."/>
        </authorList>
    </citation>
    <scope>NUCLEOTIDE SEQUENCE [LARGE SCALE GENOMIC DNA]</scope>
    <source>
        <strain evidence="3">ATCC 51364 / DSM 43886 / JCM 6844 / KCTC 9398 / NBRC 14523 / NRRL B-16468 / INA 2240</strain>
    </source>
</reference>
<dbReference type="SUPFAM" id="SSF51735">
    <property type="entry name" value="NAD(P)-binding Rossmann-fold domains"/>
    <property type="match status" value="1"/>
</dbReference>
<dbReference type="EMBL" id="CP034550">
    <property type="protein sequence ID" value="QFZ18222.1"/>
    <property type="molecule type" value="Genomic_DNA"/>
</dbReference>